<organism evidence="8 9">
    <name type="scientific">Parthenolecanium corni</name>
    <dbReference type="NCBI Taxonomy" id="536013"/>
    <lineage>
        <taxon>Eukaryota</taxon>
        <taxon>Metazoa</taxon>
        <taxon>Ecdysozoa</taxon>
        <taxon>Arthropoda</taxon>
        <taxon>Hexapoda</taxon>
        <taxon>Insecta</taxon>
        <taxon>Pterygota</taxon>
        <taxon>Neoptera</taxon>
        <taxon>Paraneoptera</taxon>
        <taxon>Hemiptera</taxon>
        <taxon>Sternorrhyncha</taxon>
        <taxon>Coccoidea</taxon>
        <taxon>Coccidae</taxon>
        <taxon>Parthenolecanium</taxon>
    </lineage>
</organism>
<feature type="transmembrane region" description="Helical" evidence="7">
    <location>
        <begin position="526"/>
        <end position="559"/>
    </location>
</feature>
<comment type="subcellular location">
    <subcellularLocation>
        <location evidence="7">Cell membrane</location>
        <topology evidence="7">Multi-pass membrane protein</topology>
    </subcellularLocation>
    <subcellularLocation>
        <location evidence="1">Membrane</location>
        <topology evidence="1">Multi-pass membrane protein</topology>
    </subcellularLocation>
</comment>
<keyword evidence="3 7" id="KW-0812">Transmembrane</keyword>
<keyword evidence="4 7" id="KW-1133">Transmembrane helix</keyword>
<accession>A0AAN9TAN1</accession>
<feature type="transmembrane region" description="Helical" evidence="7">
    <location>
        <begin position="346"/>
        <end position="367"/>
    </location>
</feature>
<dbReference type="InterPro" id="IPR007603">
    <property type="entry name" value="Choline_transptr-like"/>
</dbReference>
<dbReference type="EMBL" id="JBBCAQ010000034">
    <property type="protein sequence ID" value="KAK7580290.1"/>
    <property type="molecule type" value="Genomic_DNA"/>
</dbReference>
<feature type="transmembrane region" description="Helical" evidence="7">
    <location>
        <begin position="669"/>
        <end position="693"/>
    </location>
</feature>
<comment type="similarity">
    <text evidence="2 7">Belongs to the CTL (choline transporter-like) family.</text>
</comment>
<keyword evidence="5 7" id="KW-0472">Membrane</keyword>
<dbReference type="GO" id="GO:0022857">
    <property type="term" value="F:transmembrane transporter activity"/>
    <property type="evidence" value="ECO:0007669"/>
    <property type="project" value="UniProtKB-UniRule"/>
</dbReference>
<feature type="transmembrane region" description="Helical" evidence="7">
    <location>
        <begin position="256"/>
        <end position="275"/>
    </location>
</feature>
<dbReference type="PANTHER" id="PTHR12385">
    <property type="entry name" value="CHOLINE TRANSPORTER-LIKE (SLC FAMILY 44)"/>
    <property type="match status" value="1"/>
</dbReference>
<feature type="transmembrane region" description="Helical" evidence="7">
    <location>
        <begin position="594"/>
        <end position="613"/>
    </location>
</feature>
<evidence type="ECO:0000256" key="6">
    <source>
        <dbReference type="ARBA" id="ARBA00023180"/>
    </source>
</evidence>
<feature type="transmembrane region" description="Helical" evidence="7">
    <location>
        <begin position="60"/>
        <end position="81"/>
    </location>
</feature>
<evidence type="ECO:0000256" key="4">
    <source>
        <dbReference type="ARBA" id="ARBA00022989"/>
    </source>
</evidence>
<dbReference type="GO" id="GO:0005886">
    <property type="term" value="C:plasma membrane"/>
    <property type="evidence" value="ECO:0007669"/>
    <property type="project" value="UniProtKB-SubCell"/>
</dbReference>
<comment type="caution">
    <text evidence="8">The sequence shown here is derived from an EMBL/GenBank/DDBJ whole genome shotgun (WGS) entry which is preliminary data.</text>
</comment>
<feature type="transmembrane region" description="Helical" evidence="7">
    <location>
        <begin position="396"/>
        <end position="416"/>
    </location>
</feature>
<feature type="transmembrane region" description="Helical" evidence="7">
    <location>
        <begin position="485"/>
        <end position="506"/>
    </location>
</feature>
<evidence type="ECO:0000313" key="8">
    <source>
        <dbReference type="EMBL" id="KAK7580290.1"/>
    </source>
</evidence>
<proteinExistence type="inferred from homology"/>
<evidence type="ECO:0000256" key="2">
    <source>
        <dbReference type="ARBA" id="ARBA00007168"/>
    </source>
</evidence>
<keyword evidence="9" id="KW-1185">Reference proteome</keyword>
<name>A0AAN9TAN1_9HEMI</name>
<keyword evidence="6" id="KW-0325">Glycoprotein</keyword>
<gene>
    <name evidence="8" type="ORF">V9T40_000919</name>
</gene>
<reference evidence="8 9" key="1">
    <citation type="submission" date="2024-03" db="EMBL/GenBank/DDBJ databases">
        <title>Adaptation during the transition from Ophiocordyceps entomopathogen to insect associate is accompanied by gene loss and intensified selection.</title>
        <authorList>
            <person name="Ward C.M."/>
            <person name="Onetto C.A."/>
            <person name="Borneman A.R."/>
        </authorList>
    </citation>
    <scope>NUCLEOTIDE SEQUENCE [LARGE SCALE GENOMIC DNA]</scope>
    <source>
        <strain evidence="8">AWRI1</strain>
        <tissue evidence="8">Single Adult Female</tissue>
    </source>
</reference>
<sequence>MSDTSSGNCSRNKDLVLEELLLSSRSMAQPQGVAPLQGWSERYSQGFRGISSHKRSCTDLYCLTVLLIFICGWLAVGYYAYWNGDMLRLTSPKDSHGRTCGIDEDVKDNKYLLFYDITKCVSFSVFLFGCPTKQICIKRCPDESWFSDYWIENPPLNWRNVQEKLICEDPAVAKSVNSKEALQAVMKNEKCAPYYVNTSAFFHMCIPNPLSKNDIRVNINVTGRSTTAAAQTQNYFNYVYEVSNGLEKDLIKCWRFVLLFVITALVACLFTILIMGIVTKIFVWIALSLILILLCGGTVVAFIRYDSIPATESVTTEKEGDSDSNKFYSETLYGQLQWLFEQKQTWLVLTISSGVLFILFALLVIFLRSRISLAILLIGEGSKAVNSIKSTLCIPMITRIFQFAVLIWFVLIFLYVKSLGNSVYKVQGLSQDKDCHCNIYRENDWCLPRQFDKECSSISLKGPCVTAKCAFSEFRSPKLKFYFQLYNFFGLLWGVYFVSGFTRLILSLCFKTWYWTYNKHEVPFFTLLYSIIIAIRYHLGTIAMGSFLIATCGFIRAMLERVQRMVKNTDGLIMQCSMWSLRCCFWMLQKFLIFISNNAYIMCAIMGHGFFHSAQEAFNLLTRNLVRVIVLDKVLDFLMLVGKLAVTVVVVIISYFTFSAGSLQLNYPWVVTIFIGIITWIISSAFFGVYSIAVDTLFLSFLRDSELNDGSQNKPYYMSPKMKYILKENVHERKMNRN</sequence>
<comment type="function">
    <text evidence="7">Choline transporter.</text>
</comment>
<dbReference type="AlphaFoldDB" id="A0AAN9TAN1"/>
<evidence type="ECO:0000256" key="1">
    <source>
        <dbReference type="ARBA" id="ARBA00004141"/>
    </source>
</evidence>
<dbReference type="Proteomes" id="UP001367676">
    <property type="component" value="Unassembled WGS sequence"/>
</dbReference>
<dbReference type="PANTHER" id="PTHR12385:SF14">
    <property type="entry name" value="CHOLINE TRANSPORTER-LIKE 2"/>
    <property type="match status" value="1"/>
</dbReference>
<dbReference type="Pfam" id="PF04515">
    <property type="entry name" value="Choline_transpo"/>
    <property type="match status" value="1"/>
</dbReference>
<feature type="transmembrane region" description="Helical" evidence="7">
    <location>
        <begin position="281"/>
        <end position="303"/>
    </location>
</feature>
<evidence type="ECO:0000256" key="7">
    <source>
        <dbReference type="RuleBase" id="RU368066"/>
    </source>
</evidence>
<evidence type="ECO:0000256" key="5">
    <source>
        <dbReference type="ARBA" id="ARBA00023136"/>
    </source>
</evidence>
<protein>
    <recommendedName>
        <fullName evidence="7">Choline transporter-like protein</fullName>
    </recommendedName>
</protein>
<evidence type="ECO:0000313" key="9">
    <source>
        <dbReference type="Proteomes" id="UP001367676"/>
    </source>
</evidence>
<evidence type="ECO:0000256" key="3">
    <source>
        <dbReference type="ARBA" id="ARBA00022692"/>
    </source>
</evidence>
<feature type="transmembrane region" description="Helical" evidence="7">
    <location>
        <begin position="634"/>
        <end position="657"/>
    </location>
</feature>
<feature type="transmembrane region" description="Helical" evidence="7">
    <location>
        <begin position="112"/>
        <end position="130"/>
    </location>
</feature>